<organism evidence="3 4">
    <name type="scientific">Arachnia propionica</name>
    <dbReference type="NCBI Taxonomy" id="1750"/>
    <lineage>
        <taxon>Bacteria</taxon>
        <taxon>Bacillati</taxon>
        <taxon>Actinomycetota</taxon>
        <taxon>Actinomycetes</taxon>
        <taxon>Propionibacteriales</taxon>
        <taxon>Propionibacteriaceae</taxon>
        <taxon>Arachnia</taxon>
    </lineage>
</organism>
<dbReference type="InterPro" id="IPR001107">
    <property type="entry name" value="Band_7"/>
</dbReference>
<dbReference type="SUPFAM" id="SSF117892">
    <property type="entry name" value="Band 7/SPFH domain"/>
    <property type="match status" value="1"/>
</dbReference>
<evidence type="ECO:0000313" key="3">
    <source>
        <dbReference type="EMBL" id="RRD05265.1"/>
    </source>
</evidence>
<evidence type="ECO:0000256" key="1">
    <source>
        <dbReference type="SAM" id="Phobius"/>
    </source>
</evidence>
<dbReference type="Gene3D" id="3.30.479.30">
    <property type="entry name" value="Band 7 domain"/>
    <property type="match status" value="1"/>
</dbReference>
<evidence type="ECO:0000259" key="2">
    <source>
        <dbReference type="SMART" id="SM00244"/>
    </source>
</evidence>
<comment type="caution">
    <text evidence="3">The sequence shown here is derived from an EMBL/GenBank/DDBJ whole genome shotgun (WGS) entry which is preliminary data.</text>
</comment>
<keyword evidence="1" id="KW-0472">Membrane</keyword>
<feature type="transmembrane region" description="Helical" evidence="1">
    <location>
        <begin position="76"/>
        <end position="96"/>
    </location>
</feature>
<keyword evidence="1" id="KW-0812">Transmembrane</keyword>
<dbReference type="AlphaFoldDB" id="A0A3P1T7V6"/>
<dbReference type="Proteomes" id="UP000280819">
    <property type="component" value="Unassembled WGS sequence"/>
</dbReference>
<feature type="transmembrane region" description="Helical" evidence="1">
    <location>
        <begin position="34"/>
        <end position="56"/>
    </location>
</feature>
<dbReference type="OrthoDB" id="9813479at2"/>
<reference evidence="3 4" key="1">
    <citation type="submission" date="2018-11" db="EMBL/GenBank/DDBJ databases">
        <title>Genomes From Bacteria Associated with the Canine Oral Cavity: a Test Case for Automated Genome-Based Taxonomic Assignment.</title>
        <authorList>
            <person name="Coil D.A."/>
            <person name="Jospin G."/>
            <person name="Darling A.E."/>
            <person name="Wallis C."/>
            <person name="Davis I.J."/>
            <person name="Harris S."/>
            <person name="Eisen J.A."/>
            <person name="Holcombe L.J."/>
            <person name="O'Flynn C."/>
        </authorList>
    </citation>
    <scope>NUCLEOTIDE SEQUENCE [LARGE SCALE GENOMIC DNA]</scope>
    <source>
        <strain evidence="3 4">OH887_COT-365</strain>
    </source>
</reference>
<dbReference type="SMART" id="SM00244">
    <property type="entry name" value="PHB"/>
    <property type="match status" value="1"/>
</dbReference>
<dbReference type="EMBL" id="RQZG01000007">
    <property type="protein sequence ID" value="RRD05265.1"/>
    <property type="molecule type" value="Genomic_DNA"/>
</dbReference>
<evidence type="ECO:0000313" key="4">
    <source>
        <dbReference type="Proteomes" id="UP000280819"/>
    </source>
</evidence>
<sequence>MPYPAAPTGQPPRITGNPVGITGSRVRVQEKSTFAFPGLLAIPLIAAVALGLAMLLSQVLPIGPTSGLDFPLNLGIFGMGAAALGFLVLSTGLVLISPGEAKVLEFLGSYIGTIKKPGLWFVTPFTTKRRISVKVHNFETNELKVNDADGNPINIAAIVVWQVADTAKAIYAVEGHEYFIRVQAEAALRHIAMSHPYDNDAVEVTLRGDTEVIASEMAAEVAARIGLAGLEVIETRISSLAYASEIAQAMLQRQQASAIIAAREKIVEGAVSMVEDALGKLESSEIVSLTPEHRATMVSNLLVVLCGDSRATPVVNTGLMQH</sequence>
<dbReference type="CDD" id="cd03402">
    <property type="entry name" value="SPFH_like_u2"/>
    <property type="match status" value="1"/>
</dbReference>
<dbReference type="PANTHER" id="PTHR43446">
    <property type="entry name" value="MEMBRANE PROTEIN-RELATED"/>
    <property type="match status" value="1"/>
</dbReference>
<dbReference type="Pfam" id="PF01145">
    <property type="entry name" value="Band_7"/>
    <property type="match status" value="1"/>
</dbReference>
<keyword evidence="1" id="KW-1133">Transmembrane helix</keyword>
<dbReference type="PANTHER" id="PTHR43446:SF1">
    <property type="entry name" value="BAND 7 DOMAIN-CONTAINING PROTEIN"/>
    <property type="match status" value="1"/>
</dbReference>
<accession>A0A3P1T7V6</accession>
<name>A0A3P1T7V6_9ACTN</name>
<protein>
    <submittedName>
        <fullName evidence="3">SPFH domain-containing protein</fullName>
    </submittedName>
</protein>
<feature type="domain" description="Band 7" evidence="2">
    <location>
        <begin position="91"/>
        <end position="254"/>
    </location>
</feature>
<proteinExistence type="predicted"/>
<dbReference type="InterPro" id="IPR036013">
    <property type="entry name" value="Band_7/SPFH_dom_sf"/>
</dbReference>
<gene>
    <name evidence="3" type="ORF">EII34_07870</name>
</gene>